<dbReference type="GO" id="GO:0016757">
    <property type="term" value="F:glycosyltransferase activity"/>
    <property type="evidence" value="ECO:0007669"/>
    <property type="project" value="TreeGrafter"/>
</dbReference>
<dbReference type="AlphaFoldDB" id="A0A543P1F3"/>
<dbReference type="PANTHER" id="PTHR46401">
    <property type="entry name" value="GLYCOSYLTRANSFERASE WBBK-RELATED"/>
    <property type="match status" value="1"/>
</dbReference>
<dbReference type="Gene3D" id="3.40.50.2000">
    <property type="entry name" value="Glycogen Phosphorylase B"/>
    <property type="match status" value="2"/>
</dbReference>
<sequence>MTEVRIGVTYPGDLGDPAERSGTPHGIVSGLRQLGVEVTAVPVSTSPLVEKAVAVTTGAAPDTKTRGTSIAARMRARGSRGLQSTTTAWLRSRVGTHRANHVDVDAWVQLGGGYRLQVDEPIAVYDDMTVLQARQYSYGNWADLPEALVRRRARLQGDVYRSAAACCTESSWAAAAISDGFFVPEERISVVGTGTDWRPETAGRDWSTPRLLFVGLDWERKNGARVLDAFRRLRHDYPEATLDIVGRHPPVEEPGVRGHGVLPRNSVEGRRALEQLFAQATCFVMPSLFEPAGIVFTEALAAGLPSVGGAIGGSRDLIGDAGVVVNPTDSRAIETAVREMLEPARAAEVGARASRRARLFTWAAVSARLLHSLGIQAPNGYEVTPLPNTSGREIGQ</sequence>
<dbReference type="Proteomes" id="UP000319865">
    <property type="component" value="Unassembled WGS sequence"/>
</dbReference>
<accession>A0A543P1F3</accession>
<gene>
    <name evidence="3" type="ORF">FHU33_4628</name>
</gene>
<name>A0A543P1F3_9ACTN</name>
<comment type="caution">
    <text evidence="3">The sequence shown here is derived from an EMBL/GenBank/DDBJ whole genome shotgun (WGS) entry which is preliminary data.</text>
</comment>
<reference evidence="3 4" key="1">
    <citation type="submission" date="2019-06" db="EMBL/GenBank/DDBJ databases">
        <title>Sequencing the genomes of 1000 actinobacteria strains.</title>
        <authorList>
            <person name="Klenk H.-P."/>
        </authorList>
    </citation>
    <scope>NUCLEOTIDE SEQUENCE [LARGE SCALE GENOMIC DNA]</scope>
    <source>
        <strain evidence="3 4">DSM 46837</strain>
    </source>
</reference>
<protein>
    <submittedName>
        <fullName evidence="3">Glycosyl transferase family 1</fullName>
    </submittedName>
</protein>
<organism evidence="3 4">
    <name type="scientific">Blastococcus colisei</name>
    <dbReference type="NCBI Taxonomy" id="1564162"/>
    <lineage>
        <taxon>Bacteria</taxon>
        <taxon>Bacillati</taxon>
        <taxon>Actinomycetota</taxon>
        <taxon>Actinomycetes</taxon>
        <taxon>Geodermatophilales</taxon>
        <taxon>Geodermatophilaceae</taxon>
        <taxon>Blastococcus</taxon>
    </lineage>
</organism>
<dbReference type="SUPFAM" id="SSF53756">
    <property type="entry name" value="UDP-Glycosyltransferase/glycogen phosphorylase"/>
    <property type="match status" value="1"/>
</dbReference>
<dbReference type="EMBL" id="VFQE01000002">
    <property type="protein sequence ID" value="TQN37954.1"/>
    <property type="molecule type" value="Genomic_DNA"/>
</dbReference>
<keyword evidence="4" id="KW-1185">Reference proteome</keyword>
<proteinExistence type="predicted"/>
<dbReference type="CDD" id="cd03801">
    <property type="entry name" value="GT4_PimA-like"/>
    <property type="match status" value="1"/>
</dbReference>
<dbReference type="Pfam" id="PF13692">
    <property type="entry name" value="Glyco_trans_1_4"/>
    <property type="match status" value="1"/>
</dbReference>
<feature type="region of interest" description="Disordered" evidence="2">
    <location>
        <begin position="1"/>
        <end position="22"/>
    </location>
</feature>
<dbReference type="PANTHER" id="PTHR46401:SF2">
    <property type="entry name" value="GLYCOSYLTRANSFERASE WBBK-RELATED"/>
    <property type="match status" value="1"/>
</dbReference>
<keyword evidence="1 3" id="KW-0808">Transferase</keyword>
<evidence type="ECO:0000313" key="4">
    <source>
        <dbReference type="Proteomes" id="UP000319865"/>
    </source>
</evidence>
<dbReference type="GO" id="GO:0009103">
    <property type="term" value="P:lipopolysaccharide biosynthetic process"/>
    <property type="evidence" value="ECO:0007669"/>
    <property type="project" value="TreeGrafter"/>
</dbReference>
<evidence type="ECO:0000256" key="1">
    <source>
        <dbReference type="ARBA" id="ARBA00022679"/>
    </source>
</evidence>
<evidence type="ECO:0000313" key="3">
    <source>
        <dbReference type="EMBL" id="TQN37954.1"/>
    </source>
</evidence>
<evidence type="ECO:0000256" key="2">
    <source>
        <dbReference type="SAM" id="MobiDB-lite"/>
    </source>
</evidence>